<dbReference type="EMBL" id="KV448181">
    <property type="protein sequence ID" value="OAX41403.1"/>
    <property type="molecule type" value="Genomic_DNA"/>
</dbReference>
<dbReference type="OrthoDB" id="2672295at2759"/>
<evidence type="ECO:0008006" key="3">
    <source>
        <dbReference type="Google" id="ProtNLM"/>
    </source>
</evidence>
<protein>
    <recommendedName>
        <fullName evidence="3">RNI-like protein</fullName>
    </recommendedName>
</protein>
<keyword evidence="2" id="KW-1185">Reference proteome</keyword>
<dbReference type="InterPro" id="IPR032675">
    <property type="entry name" value="LRR_dom_sf"/>
</dbReference>
<dbReference type="InParanoid" id="A0A1B7N961"/>
<proteinExistence type="predicted"/>
<name>A0A1B7N961_9AGAM</name>
<organism evidence="1 2">
    <name type="scientific">Rhizopogon vinicolor AM-OR11-026</name>
    <dbReference type="NCBI Taxonomy" id="1314800"/>
    <lineage>
        <taxon>Eukaryota</taxon>
        <taxon>Fungi</taxon>
        <taxon>Dikarya</taxon>
        <taxon>Basidiomycota</taxon>
        <taxon>Agaricomycotina</taxon>
        <taxon>Agaricomycetes</taxon>
        <taxon>Agaricomycetidae</taxon>
        <taxon>Boletales</taxon>
        <taxon>Suillineae</taxon>
        <taxon>Rhizopogonaceae</taxon>
        <taxon>Rhizopogon</taxon>
    </lineage>
</organism>
<reference evidence="1 2" key="1">
    <citation type="submission" date="2016-06" db="EMBL/GenBank/DDBJ databases">
        <title>Comparative genomics of the ectomycorrhizal sister species Rhizopogon vinicolor and Rhizopogon vesiculosus (Basidiomycota: Boletales) reveals a divergence of the mating type B locus.</title>
        <authorList>
            <consortium name="DOE Joint Genome Institute"/>
            <person name="Mujic A.B."/>
            <person name="Kuo A."/>
            <person name="Tritt A."/>
            <person name="Lipzen A."/>
            <person name="Chen C."/>
            <person name="Johnson J."/>
            <person name="Sharma A."/>
            <person name="Barry K."/>
            <person name="Grigoriev I.V."/>
            <person name="Spatafora J.W."/>
        </authorList>
    </citation>
    <scope>NUCLEOTIDE SEQUENCE [LARGE SCALE GENOMIC DNA]</scope>
    <source>
        <strain evidence="1 2">AM-OR11-026</strain>
    </source>
</reference>
<evidence type="ECO:0000313" key="2">
    <source>
        <dbReference type="Proteomes" id="UP000092154"/>
    </source>
</evidence>
<dbReference type="Gene3D" id="3.80.10.10">
    <property type="entry name" value="Ribonuclease Inhibitor"/>
    <property type="match status" value="1"/>
</dbReference>
<dbReference type="Proteomes" id="UP000092154">
    <property type="component" value="Unassembled WGS sequence"/>
</dbReference>
<accession>A0A1B7N961</accession>
<gene>
    <name evidence="1" type="ORF">K503DRAFT_502369</name>
</gene>
<evidence type="ECO:0000313" key="1">
    <source>
        <dbReference type="EMBL" id="OAX41403.1"/>
    </source>
</evidence>
<sequence length="247" mass="28031">MEIISCCTELRYLEINGARHPLQFTSGRSLPEYPFLRKLKVSGLDLHFLAPLLPCLRNLESFEVLGCHSSCDLVKEHLPPSFKLLTLSISHTELSRDQCKWLFASSSKSIESLNVQEVGASLGSFADVMGSFVKKLHINRLLDRQVISGFANLQSLRIDLYTDSLRHNVQSPLKTFAFSWSRKAIQHNVPQLLRCNWQPSLQSLDIYHSPTVNVENISDETRQRLVAINNHLIEPCAARGIQINWLP</sequence>
<dbReference type="AlphaFoldDB" id="A0A1B7N961"/>
<dbReference type="SUPFAM" id="SSF52047">
    <property type="entry name" value="RNI-like"/>
    <property type="match status" value="1"/>
</dbReference>